<proteinExistence type="predicted"/>
<dbReference type="InterPro" id="IPR029063">
    <property type="entry name" value="SAM-dependent_MTases_sf"/>
</dbReference>
<dbReference type="SUPFAM" id="SSF53335">
    <property type="entry name" value="S-adenosyl-L-methionine-dependent methyltransferases"/>
    <property type="match status" value="1"/>
</dbReference>
<keyword evidence="2" id="KW-0489">Methyltransferase</keyword>
<dbReference type="InterPro" id="IPR013216">
    <property type="entry name" value="Methyltransf_11"/>
</dbReference>
<keyword evidence="2" id="KW-0808">Transferase</keyword>
<feature type="domain" description="Methyltransferase type 11" evidence="1">
    <location>
        <begin position="46"/>
        <end position="144"/>
    </location>
</feature>
<dbReference type="Proteomes" id="UP000317893">
    <property type="component" value="Unassembled WGS sequence"/>
</dbReference>
<protein>
    <submittedName>
        <fullName evidence="2">Methyltransferase family protein</fullName>
    </submittedName>
</protein>
<dbReference type="OrthoDB" id="9797252at2"/>
<organism evidence="2 3">
    <name type="scientific">Lapillicoccus jejuensis</name>
    <dbReference type="NCBI Taxonomy" id="402171"/>
    <lineage>
        <taxon>Bacteria</taxon>
        <taxon>Bacillati</taxon>
        <taxon>Actinomycetota</taxon>
        <taxon>Actinomycetes</taxon>
        <taxon>Micrococcales</taxon>
        <taxon>Intrasporangiaceae</taxon>
        <taxon>Lapillicoccus</taxon>
    </lineage>
</organism>
<dbReference type="AlphaFoldDB" id="A0A542DXB9"/>
<dbReference type="Pfam" id="PF08241">
    <property type="entry name" value="Methyltransf_11"/>
    <property type="match status" value="1"/>
</dbReference>
<evidence type="ECO:0000313" key="2">
    <source>
        <dbReference type="EMBL" id="TQJ07729.1"/>
    </source>
</evidence>
<reference evidence="2 3" key="1">
    <citation type="submission" date="2019-06" db="EMBL/GenBank/DDBJ databases">
        <title>Sequencing the genomes of 1000 actinobacteria strains.</title>
        <authorList>
            <person name="Klenk H.-P."/>
        </authorList>
    </citation>
    <scope>NUCLEOTIDE SEQUENCE [LARGE SCALE GENOMIC DNA]</scope>
    <source>
        <strain evidence="2 3">DSM 18607</strain>
    </source>
</reference>
<keyword evidence="3" id="KW-1185">Reference proteome</keyword>
<dbReference type="CDD" id="cd02440">
    <property type="entry name" value="AdoMet_MTases"/>
    <property type="match status" value="1"/>
</dbReference>
<comment type="caution">
    <text evidence="2">The sequence shown here is derived from an EMBL/GenBank/DDBJ whole genome shotgun (WGS) entry which is preliminary data.</text>
</comment>
<dbReference type="EMBL" id="VFMN01000001">
    <property type="protein sequence ID" value="TQJ07729.1"/>
    <property type="molecule type" value="Genomic_DNA"/>
</dbReference>
<dbReference type="GO" id="GO:0032259">
    <property type="term" value="P:methylation"/>
    <property type="evidence" value="ECO:0007669"/>
    <property type="project" value="UniProtKB-KW"/>
</dbReference>
<accession>A0A542DXB9</accession>
<dbReference type="Gene3D" id="3.40.50.150">
    <property type="entry name" value="Vaccinia Virus protein VP39"/>
    <property type="match status" value="1"/>
</dbReference>
<dbReference type="PANTHER" id="PTHR42912">
    <property type="entry name" value="METHYLTRANSFERASE"/>
    <property type="match status" value="1"/>
</dbReference>
<name>A0A542DXB9_9MICO</name>
<gene>
    <name evidence="2" type="ORF">FB458_0797</name>
</gene>
<dbReference type="GO" id="GO:0008757">
    <property type="term" value="F:S-adenosylmethionine-dependent methyltransferase activity"/>
    <property type="evidence" value="ECO:0007669"/>
    <property type="project" value="InterPro"/>
</dbReference>
<sequence>MEGVIPSPNIWSSPDVYELENTGVDRSGVLDAALREVADWTGRDVLDVGCGAGFHLPRLAATARSVVGVEPHPPLVERARARVAGLRTATGGPVRVVAAGAAATGLPDTSVDVVQARWAYFFGPGCEPGLAELARVVRPGGTACVVDVDATRSTFGGSFRRTWPDYDPDAVDRFWRRQGWTTDRLSVDWSWPTREQFEAVLRIELSPEAADRVLAEDPERTGCDYGVVLRWRRY</sequence>
<dbReference type="InterPro" id="IPR050508">
    <property type="entry name" value="Methyltransf_Superfamily"/>
</dbReference>
<evidence type="ECO:0000313" key="3">
    <source>
        <dbReference type="Proteomes" id="UP000317893"/>
    </source>
</evidence>
<evidence type="ECO:0000259" key="1">
    <source>
        <dbReference type="Pfam" id="PF08241"/>
    </source>
</evidence>